<dbReference type="InterPro" id="IPR041896">
    <property type="entry name" value="ArdA_dom2"/>
</dbReference>
<name>A0A6L8XSB3_9FIRM</name>
<dbReference type="AlphaFoldDB" id="A0A6L8XSB3"/>
<dbReference type="Pfam" id="PF07275">
    <property type="entry name" value="ArdA"/>
    <property type="match status" value="1"/>
</dbReference>
<organism evidence="1 2">
    <name type="scientific">Blautia wexlerae</name>
    <dbReference type="NCBI Taxonomy" id="418240"/>
    <lineage>
        <taxon>Bacteria</taxon>
        <taxon>Bacillati</taxon>
        <taxon>Bacillota</taxon>
        <taxon>Clostridia</taxon>
        <taxon>Lachnospirales</taxon>
        <taxon>Lachnospiraceae</taxon>
        <taxon>Blautia</taxon>
    </lineage>
</organism>
<gene>
    <name evidence="1" type="ORF">GT712_06410</name>
</gene>
<reference evidence="1 2" key="1">
    <citation type="journal article" date="2019" name="Nat. Med.">
        <title>A library of human gut bacterial isolates paired with longitudinal multiomics data enables mechanistic microbiome research.</title>
        <authorList>
            <person name="Poyet M."/>
            <person name="Groussin M."/>
            <person name="Gibbons S.M."/>
            <person name="Avila-Pacheco J."/>
            <person name="Jiang X."/>
            <person name="Kearney S.M."/>
            <person name="Perrotta A.R."/>
            <person name="Berdy B."/>
            <person name="Zhao S."/>
            <person name="Lieberman T.D."/>
            <person name="Swanson P.K."/>
            <person name="Smith M."/>
            <person name="Roesemann S."/>
            <person name="Alexander J.E."/>
            <person name="Rich S.A."/>
            <person name="Livny J."/>
            <person name="Vlamakis H."/>
            <person name="Clish C."/>
            <person name="Bullock K."/>
            <person name="Deik A."/>
            <person name="Scott J."/>
            <person name="Pierce K.A."/>
            <person name="Xavier R.J."/>
            <person name="Alm E.J."/>
        </authorList>
    </citation>
    <scope>NUCLEOTIDE SEQUENCE [LARGE SCALE GENOMIC DNA]</scope>
    <source>
        <strain evidence="1 2">BIOML-A12</strain>
    </source>
</reference>
<accession>A0A6L8XSB3</accession>
<dbReference type="InterPro" id="IPR041893">
    <property type="entry name" value="ArdA_dom3"/>
</dbReference>
<proteinExistence type="predicted"/>
<protein>
    <submittedName>
        <fullName evidence="1">Antirestriction protein ArdA</fullName>
    </submittedName>
</protein>
<dbReference type="Proteomes" id="UP000477156">
    <property type="component" value="Unassembled WGS sequence"/>
</dbReference>
<comment type="caution">
    <text evidence="1">The sequence shown here is derived from an EMBL/GenBank/DDBJ whole genome shotgun (WGS) entry which is preliminary data.</text>
</comment>
<evidence type="ECO:0000313" key="1">
    <source>
        <dbReference type="EMBL" id="MZS88712.1"/>
    </source>
</evidence>
<dbReference type="Gene3D" id="3.10.20.480">
    <property type="entry name" value="Antirestriction protein ArdA, domain 1"/>
    <property type="match status" value="1"/>
</dbReference>
<dbReference type="Gene3D" id="1.10.10.1190">
    <property type="entry name" value="Antirestriction protein ArdA, domain 3"/>
    <property type="match status" value="1"/>
</dbReference>
<dbReference type="InterPro" id="IPR041895">
    <property type="entry name" value="ArdA_dom1"/>
</dbReference>
<dbReference type="InterPro" id="IPR009899">
    <property type="entry name" value="ArdA"/>
</dbReference>
<evidence type="ECO:0000313" key="2">
    <source>
        <dbReference type="Proteomes" id="UP000477156"/>
    </source>
</evidence>
<sequence>MIDDMQVYIANLGKYNEGELVGDWFSFPLDEEVIAERIGLNAEYEEYAIHDTDNFPMEISEYISISELNRIYEQLEELPDYLLDDLDSFVSYYGSLEELVEHKDDIILYSGCETMTDLAYYLIDEEQSLGEILSSLQNYIDYEAYGRDLDIEGTFIATNAGIFEVLRIRTLPPLIPTRYMKKKSFS</sequence>
<dbReference type="EMBL" id="WWVF01000009">
    <property type="protein sequence ID" value="MZS88712.1"/>
    <property type="molecule type" value="Genomic_DNA"/>
</dbReference>
<dbReference type="Gene3D" id="1.10.8.560">
    <property type="entry name" value="Antirestriction protein ArdA, domain 2"/>
    <property type="match status" value="1"/>
</dbReference>